<sequence>MVLLIFFVLSKNYEKAIYTVSLRKIIISILVMFNQCLQSKYSSSCHLPPLVR</sequence>
<keyword evidence="2" id="KW-1185">Reference proteome</keyword>
<evidence type="ECO:0000313" key="1">
    <source>
        <dbReference type="EMBL" id="CAG2064031.1"/>
    </source>
</evidence>
<protein>
    <submittedName>
        <fullName evidence="1">Uncharacterized protein</fullName>
    </submittedName>
</protein>
<proteinExistence type="predicted"/>
<evidence type="ECO:0000313" key="2">
    <source>
        <dbReference type="Proteomes" id="UP001153148"/>
    </source>
</evidence>
<organism evidence="1 2">
    <name type="scientific">Timema podura</name>
    <name type="common">Walking stick</name>
    <dbReference type="NCBI Taxonomy" id="61482"/>
    <lineage>
        <taxon>Eukaryota</taxon>
        <taxon>Metazoa</taxon>
        <taxon>Ecdysozoa</taxon>
        <taxon>Arthropoda</taxon>
        <taxon>Hexapoda</taxon>
        <taxon>Insecta</taxon>
        <taxon>Pterygota</taxon>
        <taxon>Neoptera</taxon>
        <taxon>Polyneoptera</taxon>
        <taxon>Phasmatodea</taxon>
        <taxon>Timematodea</taxon>
        <taxon>Timematoidea</taxon>
        <taxon>Timematidae</taxon>
        <taxon>Timema</taxon>
    </lineage>
</organism>
<dbReference type="Proteomes" id="UP001153148">
    <property type="component" value="Unassembled WGS sequence"/>
</dbReference>
<comment type="caution">
    <text evidence="1">The sequence shown here is derived from an EMBL/GenBank/DDBJ whole genome shotgun (WGS) entry which is preliminary data.</text>
</comment>
<accession>A0ABN7PCH8</accession>
<name>A0ABN7PCH8_TIMPD</name>
<gene>
    <name evidence="1" type="ORF">TPAB3V08_LOCUS10978</name>
</gene>
<reference evidence="1" key="1">
    <citation type="submission" date="2021-03" db="EMBL/GenBank/DDBJ databases">
        <authorList>
            <person name="Tran Van P."/>
        </authorList>
    </citation>
    <scope>NUCLEOTIDE SEQUENCE</scope>
</reference>
<dbReference type="EMBL" id="CAJPIN010031044">
    <property type="protein sequence ID" value="CAG2064031.1"/>
    <property type="molecule type" value="Genomic_DNA"/>
</dbReference>